<dbReference type="SUPFAM" id="SSF141318">
    <property type="entry name" value="TM0957-like"/>
    <property type="match status" value="1"/>
</dbReference>
<dbReference type="PROSITE" id="PS51257">
    <property type="entry name" value="PROKAR_LIPOPROTEIN"/>
    <property type="match status" value="1"/>
</dbReference>
<accession>A0ABZ3EXL3</accession>
<sequence>MKRRLISLAIVSVLVITTMTGCVKVVKNGEEGKYTGKVEFNAGESVSGLWESAQANIEENALDIVAMLTEANGDLKSLASKYAEGKTGSISYAVKGSGTVLEVNQEKKAGYMTVKLDGYDGPEIIKLQIGSIYKGSSTRDALDIIDFGDYTNQEEWAAISKELHSMIDSNVIQPANPAELTGKSIDFIGTFTENGNEELLITPIKLTVK</sequence>
<gene>
    <name evidence="1" type="ORF">V6984_04315</name>
</gene>
<dbReference type="Pfam" id="PF10054">
    <property type="entry name" value="DUF2291"/>
    <property type="match status" value="1"/>
</dbReference>
<reference evidence="1 2" key="1">
    <citation type="submission" date="2024-02" db="EMBL/GenBank/DDBJ databases">
        <title>Bacterial strain from lacustrine sediment.</title>
        <authorList>
            <person name="Petit C."/>
            <person name="Fadhlaoui K."/>
        </authorList>
    </citation>
    <scope>NUCLEOTIDE SEQUENCE [LARGE SCALE GENOMIC DNA]</scope>
    <source>
        <strain evidence="1 2">IPX-CK</strain>
    </source>
</reference>
<keyword evidence="2" id="KW-1185">Reference proteome</keyword>
<evidence type="ECO:0000313" key="2">
    <source>
        <dbReference type="Proteomes" id="UP001451571"/>
    </source>
</evidence>
<dbReference type="Gene3D" id="1.10.10.1260">
    <property type="entry name" value="Envelope glycoprotein gp160, DUF2291, helical domain"/>
    <property type="match status" value="1"/>
</dbReference>
<dbReference type="InterPro" id="IPR014582">
    <property type="entry name" value="UCP033535_lipo"/>
</dbReference>
<dbReference type="PIRSF" id="PIRSF033535">
    <property type="entry name" value="UCP033535_plp"/>
    <property type="match status" value="1"/>
</dbReference>
<dbReference type="RefSeq" id="WP_342758577.1">
    <property type="nucleotide sequence ID" value="NZ_CP146256.1"/>
</dbReference>
<organism evidence="1 2">
    <name type="scientific">Kineothrix sedimenti</name>
    <dbReference type="NCBI Taxonomy" id="3123317"/>
    <lineage>
        <taxon>Bacteria</taxon>
        <taxon>Bacillati</taxon>
        <taxon>Bacillota</taxon>
        <taxon>Clostridia</taxon>
        <taxon>Lachnospirales</taxon>
        <taxon>Lachnospiraceae</taxon>
        <taxon>Kineothrix</taxon>
    </lineage>
</organism>
<dbReference type="Gene3D" id="2.40.50.420">
    <property type="entry name" value="Envelope glycoprotein gp160, DUF2291, alpha/beta domain"/>
    <property type="match status" value="1"/>
</dbReference>
<dbReference type="EMBL" id="CP146256">
    <property type="protein sequence ID" value="XAH75003.1"/>
    <property type="molecule type" value="Genomic_DNA"/>
</dbReference>
<dbReference type="InterPro" id="IPR036215">
    <property type="entry name" value="TM0957-like_sf"/>
</dbReference>
<dbReference type="Proteomes" id="UP001451571">
    <property type="component" value="Chromosome"/>
</dbReference>
<name>A0ABZ3EXL3_9FIRM</name>
<proteinExistence type="predicted"/>
<evidence type="ECO:0000313" key="1">
    <source>
        <dbReference type="EMBL" id="XAH75003.1"/>
    </source>
</evidence>
<protein>
    <submittedName>
        <fullName evidence="1">DUF2291 domain-containing protein</fullName>
    </submittedName>
</protein>